<dbReference type="PROSITE" id="PS51257">
    <property type="entry name" value="PROKAR_LIPOPROTEIN"/>
    <property type="match status" value="1"/>
</dbReference>
<dbReference type="Proteomes" id="UP000216207">
    <property type="component" value="Unassembled WGS sequence"/>
</dbReference>
<feature type="domain" description="YhfM-like" evidence="2">
    <location>
        <begin position="41"/>
        <end position="128"/>
    </location>
</feature>
<comment type="caution">
    <text evidence="3">The sequence shown here is derived from an EMBL/GenBank/DDBJ whole genome shotgun (WGS) entry which is preliminary data.</text>
</comment>
<feature type="signal peptide" evidence="1">
    <location>
        <begin position="1"/>
        <end position="23"/>
    </location>
</feature>
<dbReference type="EMBL" id="NPCC01000012">
    <property type="protein sequence ID" value="PAE88761.1"/>
    <property type="molecule type" value="Genomic_DNA"/>
</dbReference>
<name>A0A268NZF3_SHOCL</name>
<gene>
    <name evidence="3" type="ORF">CHH72_10300</name>
</gene>
<evidence type="ECO:0000313" key="4">
    <source>
        <dbReference type="Proteomes" id="UP000216207"/>
    </source>
</evidence>
<evidence type="ECO:0000313" key="3">
    <source>
        <dbReference type="EMBL" id="PAE88761.1"/>
    </source>
</evidence>
<dbReference type="AlphaFoldDB" id="A0A268NZF3"/>
<dbReference type="RefSeq" id="WP_011248819.1">
    <property type="nucleotide sequence ID" value="NZ_BOQQ01000004.1"/>
</dbReference>
<dbReference type="InterPro" id="IPR058780">
    <property type="entry name" value="YhfM-like_dom"/>
</dbReference>
<protein>
    <recommendedName>
        <fullName evidence="2">YhfM-like domain-containing protein</fullName>
    </recommendedName>
</protein>
<reference evidence="3 4" key="1">
    <citation type="submission" date="2017-07" db="EMBL/GenBank/DDBJ databases">
        <title>Isolation and whole genome analysis of endospore-forming bacteria from heroin.</title>
        <authorList>
            <person name="Kalinowski J."/>
            <person name="Ahrens B."/>
            <person name="Al-Dilaimi A."/>
            <person name="Winkler A."/>
            <person name="Wibberg D."/>
            <person name="Schleenbecker U."/>
            <person name="Ruckert C."/>
            <person name="Wolfel R."/>
            <person name="Grass G."/>
        </authorList>
    </citation>
    <scope>NUCLEOTIDE SEQUENCE [LARGE SCALE GENOMIC DNA]</scope>
    <source>
        <strain evidence="3 4">7539</strain>
    </source>
</reference>
<proteinExistence type="predicted"/>
<feature type="chain" id="PRO_5039229895" description="YhfM-like domain-containing protein" evidence="1">
    <location>
        <begin position="24"/>
        <end position="134"/>
    </location>
</feature>
<sequence length="134" mass="15305">MHWKISALLAVVFFMSMSGCSNGEELLIGSYQSDDQIVFNEEKTIKDPDTINEFKAIIHESAISEEPASTEGYPDSVIHINNGDNSTMVMLVYLWFDNNSTITFRRGIEEDQYYSVSEKDSERIKELLHLDEAE</sequence>
<dbReference type="Pfam" id="PF26353">
    <property type="entry name" value="YhfM"/>
    <property type="match status" value="1"/>
</dbReference>
<accession>A0A268NZF3</accession>
<evidence type="ECO:0000259" key="2">
    <source>
        <dbReference type="Pfam" id="PF26353"/>
    </source>
</evidence>
<keyword evidence="1" id="KW-0732">Signal</keyword>
<organism evidence="3 4">
    <name type="scientific">Shouchella clausii</name>
    <name type="common">Alkalihalobacillus clausii</name>
    <dbReference type="NCBI Taxonomy" id="79880"/>
    <lineage>
        <taxon>Bacteria</taxon>
        <taxon>Bacillati</taxon>
        <taxon>Bacillota</taxon>
        <taxon>Bacilli</taxon>
        <taxon>Bacillales</taxon>
        <taxon>Bacillaceae</taxon>
        <taxon>Shouchella</taxon>
    </lineage>
</organism>
<evidence type="ECO:0000256" key="1">
    <source>
        <dbReference type="SAM" id="SignalP"/>
    </source>
</evidence>